<dbReference type="InterPro" id="IPR018891">
    <property type="entry name" value="AIPR_C"/>
</dbReference>
<evidence type="ECO:0000256" key="1">
    <source>
        <dbReference type="SAM" id="MobiDB-lite"/>
    </source>
</evidence>
<comment type="caution">
    <text evidence="3">The sequence shown here is derived from an EMBL/GenBank/DDBJ whole genome shotgun (WGS) entry which is preliminary data.</text>
</comment>
<evidence type="ECO:0000313" key="4">
    <source>
        <dbReference type="Proteomes" id="UP001221686"/>
    </source>
</evidence>
<dbReference type="EMBL" id="JAQNDL010000001">
    <property type="protein sequence ID" value="MDC0716352.1"/>
    <property type="molecule type" value="Genomic_DNA"/>
</dbReference>
<gene>
    <name evidence="3" type="ORF">POL25_05580</name>
</gene>
<protein>
    <submittedName>
        <fullName evidence="3">AIPR family protein</fullName>
    </submittedName>
</protein>
<accession>A0ABT5DRS1</accession>
<evidence type="ECO:0000259" key="2">
    <source>
        <dbReference type="Pfam" id="PF10592"/>
    </source>
</evidence>
<feature type="domain" description="Abortive phage infection protein C-terminal" evidence="2">
    <location>
        <begin position="242"/>
        <end position="386"/>
    </location>
</feature>
<feature type="compositionally biased region" description="Basic residues" evidence="1">
    <location>
        <begin position="569"/>
        <end position="581"/>
    </location>
</feature>
<reference evidence="3 4" key="1">
    <citation type="submission" date="2022-11" db="EMBL/GenBank/DDBJ databases">
        <title>Minimal conservation of predation-associated metabolite biosynthetic gene clusters underscores biosynthetic potential of Myxococcota including descriptions for ten novel species: Archangium lansinium sp. nov., Myxococcus landrumus sp. nov., Nannocystis bai.</title>
        <authorList>
            <person name="Ahearne A."/>
            <person name="Stevens C."/>
            <person name="Dowd S."/>
        </authorList>
    </citation>
    <scope>NUCLEOTIDE SEQUENCE [LARGE SCALE GENOMIC DNA]</scope>
    <source>
        <strain evidence="3 4">BB15-2</strain>
    </source>
</reference>
<keyword evidence="4" id="KW-1185">Reference proteome</keyword>
<evidence type="ECO:0000313" key="3">
    <source>
        <dbReference type="EMBL" id="MDC0716352.1"/>
    </source>
</evidence>
<sequence>MAASPLSTAQTQAYNDVVTVARPSASEGLKKERAILLLWFIRNVMGIDDLEAYEYICDGDNDQGIDAVIFEPGEETSTLVLLQSKYPESPKHVGVNELKHFAGTAQYFNSIKSLTRLLSENLEPELDALLRRFKVQDRMAAGTLRIRLIFVTAGVMTAQAKKYADTLCDQQGEDFISLYDAERLSPIVRAFKGPTTYKATVTIDCSAQNRFIVAIPDGRVAVCAVKVTDIVKWPGISDRTIFDLNVRRELRRNSVRKALDRAIDKKSDHANFVAFHNGLTVVCEEIDDKKRDTLGITNLSVVNGAQSTVAFHEAQASLTDALRVVVKFVEVKPDQQVAREVAIRSNTQNPVTTRNLRARDGVQLRLEAEFRNRHPKITFETRPDQSLPPGGRTIHNDAVAQLLCALYNEMPWLAVKRLLLFESEVYPQIFNDKITAEHLILADDVAKCIQDRKDLFPPEYTKSWQLTRLVAAFLVGQMLRTSRSLEQILQDPASALNNSGTKGVLNELARMAATVLSQRADEKKQGQDFDDFKVDFKQKSVLHDLGKQARQQYLMFQKMQAPLMAKSKGTAKKNTSKKNAAKKSGGTTLPKRQK</sequence>
<dbReference type="RefSeq" id="WP_272084796.1">
    <property type="nucleotide sequence ID" value="NZ_JAQNDL010000001.1"/>
</dbReference>
<proteinExistence type="predicted"/>
<dbReference type="Proteomes" id="UP001221686">
    <property type="component" value="Unassembled WGS sequence"/>
</dbReference>
<feature type="region of interest" description="Disordered" evidence="1">
    <location>
        <begin position="564"/>
        <end position="594"/>
    </location>
</feature>
<organism evidence="3 4">
    <name type="scientific">Nannocystis bainbridge</name>
    <dbReference type="NCBI Taxonomy" id="2995303"/>
    <lineage>
        <taxon>Bacteria</taxon>
        <taxon>Pseudomonadati</taxon>
        <taxon>Myxococcota</taxon>
        <taxon>Polyangia</taxon>
        <taxon>Nannocystales</taxon>
        <taxon>Nannocystaceae</taxon>
        <taxon>Nannocystis</taxon>
    </lineage>
</organism>
<dbReference type="Pfam" id="PF10592">
    <property type="entry name" value="AIPR"/>
    <property type="match status" value="1"/>
</dbReference>
<name>A0ABT5DRS1_9BACT</name>